<feature type="repeat" description="LDL-receptor class B" evidence="4">
    <location>
        <begin position="316"/>
        <end position="360"/>
    </location>
</feature>
<evidence type="ECO:0000313" key="7">
    <source>
        <dbReference type="Proteomes" id="UP001217089"/>
    </source>
</evidence>
<dbReference type="InterPro" id="IPR050778">
    <property type="entry name" value="Cueball_EGF_LRP_Nidogen"/>
</dbReference>
<name>A0ABQ9FR84_TEGGR</name>
<dbReference type="SUPFAM" id="SSF63825">
    <property type="entry name" value="YWTD domain"/>
    <property type="match status" value="2"/>
</dbReference>
<accession>A0ABQ9FR84</accession>
<protein>
    <recommendedName>
        <fullName evidence="5">LRP2 EGF-like domain-containing protein</fullName>
    </recommendedName>
</protein>
<dbReference type="Pfam" id="PF24468">
    <property type="entry name" value="EGF_LRP2"/>
    <property type="match status" value="1"/>
</dbReference>
<feature type="domain" description="LRP2 EGF-like" evidence="5">
    <location>
        <begin position="498"/>
        <end position="538"/>
    </location>
</feature>
<dbReference type="SMART" id="SM00135">
    <property type="entry name" value="LY"/>
    <property type="match status" value="9"/>
</dbReference>
<gene>
    <name evidence="6" type="ORF">KUTeg_001381</name>
</gene>
<evidence type="ECO:0000256" key="4">
    <source>
        <dbReference type="PROSITE-ProRule" id="PRU00461"/>
    </source>
</evidence>
<evidence type="ECO:0000256" key="2">
    <source>
        <dbReference type="ARBA" id="ARBA00004479"/>
    </source>
</evidence>
<dbReference type="PROSITE" id="PS51120">
    <property type="entry name" value="LDLRB"/>
    <property type="match status" value="3"/>
</dbReference>
<dbReference type="InterPro" id="IPR056588">
    <property type="entry name" value="EGF_LRP2"/>
</dbReference>
<proteinExistence type="predicted"/>
<evidence type="ECO:0000259" key="5">
    <source>
        <dbReference type="Pfam" id="PF24468"/>
    </source>
</evidence>
<evidence type="ECO:0000313" key="6">
    <source>
        <dbReference type="EMBL" id="KAJ8319794.1"/>
    </source>
</evidence>
<reference evidence="6 7" key="1">
    <citation type="submission" date="2022-12" db="EMBL/GenBank/DDBJ databases">
        <title>Chromosome-level genome of Tegillarca granosa.</title>
        <authorList>
            <person name="Kim J."/>
        </authorList>
    </citation>
    <scope>NUCLEOTIDE SEQUENCE [LARGE SCALE GENOMIC DNA]</scope>
    <source>
        <strain evidence="6">Teg-2019</strain>
        <tissue evidence="6">Adductor muscle</tissue>
    </source>
</reference>
<comment type="subcellular location">
    <subcellularLocation>
        <location evidence="1">Endomembrane system</location>
    </subcellularLocation>
    <subcellularLocation>
        <location evidence="2">Membrane</location>
        <topology evidence="2">Single-pass type I membrane protein</topology>
    </subcellularLocation>
</comment>
<feature type="repeat" description="LDL-receptor class B" evidence="4">
    <location>
        <begin position="361"/>
        <end position="406"/>
    </location>
</feature>
<dbReference type="PANTHER" id="PTHR46513:SF37">
    <property type="entry name" value="LDL RECEPTOR RELATED PROTEIN 1-RELATED"/>
    <property type="match status" value="1"/>
</dbReference>
<dbReference type="InterPro" id="IPR011042">
    <property type="entry name" value="6-blade_b-propeller_TolB-like"/>
</dbReference>
<sequence length="603" mass="67688">MYMMHDGITGLSITKGARHNVLPVSSLGGGIDFDFDSQNDTIYASVKAISLKSGNTTDFMPTAFSSSPYSIAIDWISRNMYWTDEKAGTIEVMRMDGPKKYRKILRSNTAKLVNCAQPVVLYWADKGGSGIPSKIASMRMDGTLPNVINQRRVSVPECVALDHDLNVVYWTDSARQWRTQRLDVFKKDLSHPIGIVYHQKKLYYVDAAYESVFVVNDMNNPNDVQIIKNNLLMLSSLKVFYERHTKDRVVLHVDVHMKGQHIYWCDYDKSGMKTRSSNGIRRIKPDGTGYQEIINTGVGIKPGDGIRGLAVDWMAGNLYFTNSRNYETYIEVSRMDGSHRLVLLTEKQSQPRALAVNPVKRYLYWVDNGQYPKIERVSLDVSNSSRVTIVSYGISSPRDIFVDVFTNDVYWVDSVVDAIQKVSFSGGNRQYIRTNLPSPFGLAVDEFSIYWVDRNLKRVFKLDKNSPSTSKPTILKNNLDNLRDITLFNAKLQTSVESSPCAENNGGCEQLCFALPNKTEPKCACSTGNLGADGKSCIAETEILSLSLDPKTKSAPIKPIQGLEGAVAVDFDYKNSYIYFSQVLGKRISRIKNGSTECIPEKL</sequence>
<evidence type="ECO:0000256" key="3">
    <source>
        <dbReference type="ARBA" id="ARBA00022729"/>
    </source>
</evidence>
<dbReference type="Pfam" id="PF00058">
    <property type="entry name" value="Ldl_recept_b"/>
    <property type="match status" value="2"/>
</dbReference>
<comment type="caution">
    <text evidence="6">The sequence shown here is derived from an EMBL/GenBank/DDBJ whole genome shotgun (WGS) entry which is preliminary data.</text>
</comment>
<organism evidence="6 7">
    <name type="scientific">Tegillarca granosa</name>
    <name type="common">Malaysian cockle</name>
    <name type="synonym">Anadara granosa</name>
    <dbReference type="NCBI Taxonomy" id="220873"/>
    <lineage>
        <taxon>Eukaryota</taxon>
        <taxon>Metazoa</taxon>
        <taxon>Spiralia</taxon>
        <taxon>Lophotrochozoa</taxon>
        <taxon>Mollusca</taxon>
        <taxon>Bivalvia</taxon>
        <taxon>Autobranchia</taxon>
        <taxon>Pteriomorphia</taxon>
        <taxon>Arcoida</taxon>
        <taxon>Arcoidea</taxon>
        <taxon>Arcidae</taxon>
        <taxon>Tegillarca</taxon>
    </lineage>
</organism>
<dbReference type="SUPFAM" id="SSF57196">
    <property type="entry name" value="EGF/Laminin"/>
    <property type="match status" value="1"/>
</dbReference>
<dbReference type="Proteomes" id="UP001217089">
    <property type="component" value="Unassembled WGS sequence"/>
</dbReference>
<dbReference type="Gene3D" id="2.120.10.30">
    <property type="entry name" value="TolB, C-terminal domain"/>
    <property type="match status" value="3"/>
</dbReference>
<keyword evidence="3" id="KW-0732">Signal</keyword>
<dbReference type="EMBL" id="JARBDR010000141">
    <property type="protein sequence ID" value="KAJ8319794.1"/>
    <property type="molecule type" value="Genomic_DNA"/>
</dbReference>
<evidence type="ECO:0000256" key="1">
    <source>
        <dbReference type="ARBA" id="ARBA00004308"/>
    </source>
</evidence>
<dbReference type="InterPro" id="IPR000033">
    <property type="entry name" value="LDLR_classB_rpt"/>
</dbReference>
<feature type="repeat" description="LDL-receptor class B" evidence="4">
    <location>
        <begin position="407"/>
        <end position="448"/>
    </location>
</feature>
<dbReference type="PANTHER" id="PTHR46513">
    <property type="entry name" value="VITELLOGENIN RECEPTOR-LIKE PROTEIN-RELATED-RELATED"/>
    <property type="match status" value="1"/>
</dbReference>
<keyword evidence="7" id="KW-1185">Reference proteome</keyword>